<feature type="compositionally biased region" description="Basic residues" evidence="3">
    <location>
        <begin position="252"/>
        <end position="266"/>
    </location>
</feature>
<dbReference type="SMART" id="SM00333">
    <property type="entry name" value="TUDOR"/>
    <property type="match status" value="1"/>
</dbReference>
<dbReference type="SMART" id="SM00268">
    <property type="entry name" value="ACTIN"/>
    <property type="match status" value="1"/>
</dbReference>
<dbReference type="PANTHER" id="PTHR11937">
    <property type="entry name" value="ACTIN"/>
    <property type="match status" value="1"/>
</dbReference>
<feature type="domain" description="Tudor" evidence="4">
    <location>
        <begin position="530"/>
        <end position="588"/>
    </location>
</feature>
<evidence type="ECO:0000313" key="6">
    <source>
        <dbReference type="Proteomes" id="UP001162640"/>
    </source>
</evidence>
<dbReference type="Gene3D" id="3.90.640.10">
    <property type="entry name" value="Actin, Chain A, domain 4"/>
    <property type="match status" value="2"/>
</dbReference>
<evidence type="ECO:0000313" key="5">
    <source>
        <dbReference type="EMBL" id="GMH52148.1"/>
    </source>
</evidence>
<comment type="similarity">
    <text evidence="2">Belongs to the actin family.</text>
</comment>
<accession>A0A9W6ZJF1</accession>
<dbReference type="CDD" id="cd04508">
    <property type="entry name" value="Tudor_SF"/>
    <property type="match status" value="1"/>
</dbReference>
<dbReference type="Pfam" id="PF00022">
    <property type="entry name" value="Actin"/>
    <property type="match status" value="1"/>
</dbReference>
<dbReference type="EMBL" id="BLQM01000025">
    <property type="protein sequence ID" value="GMH52148.1"/>
    <property type="molecule type" value="Genomic_DNA"/>
</dbReference>
<comment type="caution">
    <text evidence="5">The sequence shown here is derived from an EMBL/GenBank/DDBJ whole genome shotgun (WGS) entry which is preliminary data.</text>
</comment>
<dbReference type="SUPFAM" id="SSF53067">
    <property type="entry name" value="Actin-like ATPase domain"/>
    <property type="match status" value="1"/>
</dbReference>
<feature type="compositionally biased region" description="Basic residues" evidence="3">
    <location>
        <begin position="503"/>
        <end position="516"/>
    </location>
</feature>
<dbReference type="Proteomes" id="UP001162640">
    <property type="component" value="Unassembled WGS sequence"/>
</dbReference>
<gene>
    <name evidence="5" type="ORF">TL16_g01167</name>
</gene>
<protein>
    <recommendedName>
        <fullName evidence="4">Tudor domain-containing protein</fullName>
    </recommendedName>
</protein>
<evidence type="ECO:0000259" key="4">
    <source>
        <dbReference type="SMART" id="SM00333"/>
    </source>
</evidence>
<name>A0A9W6ZJF1_9STRA</name>
<dbReference type="InterPro" id="IPR004000">
    <property type="entry name" value="Actin"/>
</dbReference>
<organism evidence="5 6">
    <name type="scientific">Triparma laevis f. inornata</name>
    <dbReference type="NCBI Taxonomy" id="1714386"/>
    <lineage>
        <taxon>Eukaryota</taxon>
        <taxon>Sar</taxon>
        <taxon>Stramenopiles</taxon>
        <taxon>Ochrophyta</taxon>
        <taxon>Bolidophyceae</taxon>
        <taxon>Parmales</taxon>
        <taxon>Triparmaceae</taxon>
        <taxon>Triparma</taxon>
    </lineage>
</organism>
<dbReference type="AlphaFoldDB" id="A0A9W6ZJF1"/>
<dbReference type="InterPro" id="IPR043129">
    <property type="entry name" value="ATPase_NBD"/>
</dbReference>
<sequence>MTTTPMATSPTNSQTPKSFLALDLGLHTLRTPTLSTPSIISLPSSTLTILPCGEHKKISNKSQLQIQRCGERGNLTNLPVLKTVLEHCFKNHYSVCILLTKLFDPSIPHLLPLLPSSKTVIAPSSSFIGSPDSTRLIVDCGFSGSYITPVDCYQSIVSGHVRCGVGGRVLTNYLREYLGYSKVKVDEWVAEMVKEKLGPGMEKIVLPDWRERQDVVGWEEFLEIKRKEEEERQENVNVNMQQQAPPPLSSKSNKKTAKKSSTKSKKQKIEDIDDVDLVDSDDEDDDARRSRLLRERRQRQARAKQLEEQVTVLEVSNLLPLVIEALFNPLDVLGLNEVGVAEACKVSIGRADETLREALWNNIVVTGGSRKIPGFMERLRRELRSLAPDDVEVNVVEEEESEAVKRAEEWLKMGGSKGGFFSNVGMNGGMFHRDREKEGGGEDVVAVAAQPEAVNVNSVAQVKVQQVKAAVAMPPPPPVRVAAAVVPAPAPVAAKAPAVKAPAVKKKTVAKKKQTPKKPQPPKPIKKEEKWFALGEKIEAQWARQKCWYPGTIVKVHGNGRYDISYADQDYESGLEWNYIRCAPKKSRSRG</sequence>
<evidence type="ECO:0000256" key="3">
    <source>
        <dbReference type="SAM" id="MobiDB-lite"/>
    </source>
</evidence>
<dbReference type="SUPFAM" id="SSF63748">
    <property type="entry name" value="Tudor/PWWP/MBT"/>
    <property type="match status" value="1"/>
</dbReference>
<feature type="region of interest" description="Disordered" evidence="3">
    <location>
        <begin position="232"/>
        <end position="267"/>
    </location>
</feature>
<dbReference type="Gene3D" id="3.30.420.40">
    <property type="match status" value="2"/>
</dbReference>
<dbReference type="Gene3D" id="2.30.30.140">
    <property type="match status" value="1"/>
</dbReference>
<evidence type="ECO:0000256" key="2">
    <source>
        <dbReference type="RuleBase" id="RU000487"/>
    </source>
</evidence>
<comment type="catalytic activity">
    <reaction evidence="1">
        <text>ATP + H2O = ADP + phosphate + H(+)</text>
        <dbReference type="Rhea" id="RHEA:13065"/>
        <dbReference type="ChEBI" id="CHEBI:15377"/>
        <dbReference type="ChEBI" id="CHEBI:15378"/>
        <dbReference type="ChEBI" id="CHEBI:30616"/>
        <dbReference type="ChEBI" id="CHEBI:43474"/>
        <dbReference type="ChEBI" id="CHEBI:456216"/>
    </reaction>
</comment>
<evidence type="ECO:0000256" key="1">
    <source>
        <dbReference type="ARBA" id="ARBA00049360"/>
    </source>
</evidence>
<proteinExistence type="inferred from homology"/>
<dbReference type="InterPro" id="IPR002999">
    <property type="entry name" value="Tudor"/>
</dbReference>
<feature type="region of interest" description="Disordered" evidence="3">
    <location>
        <begin position="498"/>
        <end position="527"/>
    </location>
</feature>
<reference evidence="6" key="1">
    <citation type="journal article" date="2023" name="Commun. Biol.">
        <title>Genome analysis of Parmales, the sister group of diatoms, reveals the evolutionary specialization of diatoms from phago-mixotrophs to photoautotrophs.</title>
        <authorList>
            <person name="Ban H."/>
            <person name="Sato S."/>
            <person name="Yoshikawa S."/>
            <person name="Yamada K."/>
            <person name="Nakamura Y."/>
            <person name="Ichinomiya M."/>
            <person name="Sato N."/>
            <person name="Blanc-Mathieu R."/>
            <person name="Endo H."/>
            <person name="Kuwata A."/>
            <person name="Ogata H."/>
        </authorList>
    </citation>
    <scope>NUCLEOTIDE SEQUENCE [LARGE SCALE GENOMIC DNA]</scope>
</reference>